<evidence type="ECO:0000256" key="4">
    <source>
        <dbReference type="HAMAP-Rule" id="MF_01281"/>
    </source>
</evidence>
<dbReference type="EC" id="3.5.4.28" evidence="4"/>
<dbReference type="InterPro" id="IPR050287">
    <property type="entry name" value="MTA/SAH_deaminase"/>
</dbReference>
<feature type="binding site" evidence="4">
    <location>
        <position position="68"/>
    </location>
    <ligand>
        <name>Zn(2+)</name>
        <dbReference type="ChEBI" id="CHEBI:29105"/>
    </ligand>
</feature>
<dbReference type="GO" id="GO:0046872">
    <property type="term" value="F:metal ion binding"/>
    <property type="evidence" value="ECO:0007669"/>
    <property type="project" value="UniProtKB-KW"/>
</dbReference>
<gene>
    <name evidence="4" type="primary">mtaD</name>
    <name evidence="6" type="ORF">NSA47_02110</name>
</gene>
<dbReference type="GO" id="GO:0050270">
    <property type="term" value="F:S-adenosylhomocysteine deaminase activity"/>
    <property type="evidence" value="ECO:0007669"/>
    <property type="project" value="UniProtKB-UniRule"/>
</dbReference>
<keyword evidence="2 4" id="KW-0378">Hydrolase</keyword>
<comment type="caution">
    <text evidence="6">The sequence shown here is derived from an EMBL/GenBank/DDBJ whole genome shotgun (WGS) entry which is preliminary data.</text>
</comment>
<dbReference type="GO" id="GO:0090614">
    <property type="term" value="F:5'-methylthioadenosine deaminase activity"/>
    <property type="evidence" value="ECO:0007669"/>
    <property type="project" value="UniProtKB-UniRule"/>
</dbReference>
<name>A0AAE3KZ69_9FIRM</name>
<dbReference type="RefSeq" id="WP_257529205.1">
    <property type="nucleotide sequence ID" value="NZ_JANKAS010000001.1"/>
</dbReference>
<dbReference type="HAMAP" id="MF_01281">
    <property type="entry name" value="MTA_SAH_deamin"/>
    <property type="match status" value="1"/>
</dbReference>
<comment type="catalytic activity">
    <reaction evidence="4">
        <text>S-adenosyl-L-homocysteine + H2O + H(+) = S-inosyl-L-homocysteine + NH4(+)</text>
        <dbReference type="Rhea" id="RHEA:20716"/>
        <dbReference type="ChEBI" id="CHEBI:15377"/>
        <dbReference type="ChEBI" id="CHEBI:15378"/>
        <dbReference type="ChEBI" id="CHEBI:28938"/>
        <dbReference type="ChEBI" id="CHEBI:57856"/>
        <dbReference type="ChEBI" id="CHEBI:57985"/>
        <dbReference type="EC" id="3.5.4.28"/>
    </reaction>
</comment>
<dbReference type="EMBL" id="JANKAS010000001">
    <property type="protein sequence ID" value="MCR1897782.1"/>
    <property type="molecule type" value="Genomic_DNA"/>
</dbReference>
<feature type="binding site" evidence="4">
    <location>
        <position position="159"/>
    </location>
    <ligand>
        <name>substrate</name>
    </ligand>
</feature>
<dbReference type="Proteomes" id="UP001205748">
    <property type="component" value="Unassembled WGS sequence"/>
</dbReference>
<evidence type="ECO:0000256" key="3">
    <source>
        <dbReference type="ARBA" id="ARBA00022833"/>
    </source>
</evidence>
<dbReference type="PANTHER" id="PTHR43794">
    <property type="entry name" value="AMINOHYDROLASE SSNA-RELATED"/>
    <property type="match status" value="1"/>
</dbReference>
<dbReference type="InterPro" id="IPR011059">
    <property type="entry name" value="Metal-dep_hydrolase_composite"/>
</dbReference>
<dbReference type="Pfam" id="PF01979">
    <property type="entry name" value="Amidohydro_1"/>
    <property type="match status" value="1"/>
</dbReference>
<evidence type="ECO:0000256" key="2">
    <source>
        <dbReference type="ARBA" id="ARBA00022801"/>
    </source>
</evidence>
<reference evidence="6" key="1">
    <citation type="submission" date="2022-07" db="EMBL/GenBank/DDBJ databases">
        <title>Enhanced cultured diversity of the mouse gut microbiota enables custom-made synthetic communities.</title>
        <authorList>
            <person name="Afrizal A."/>
        </authorList>
    </citation>
    <scope>NUCLEOTIDE SEQUENCE</scope>
    <source>
        <strain evidence="6">DSM 28593</strain>
    </source>
</reference>
<dbReference type="FunFam" id="3.20.20.140:FF:000014">
    <property type="entry name" value="5-methylthioadenosine/S-adenosylhomocysteine deaminase"/>
    <property type="match status" value="1"/>
</dbReference>
<evidence type="ECO:0000313" key="6">
    <source>
        <dbReference type="EMBL" id="MCR1897782.1"/>
    </source>
</evidence>
<dbReference type="InterPro" id="IPR006680">
    <property type="entry name" value="Amidohydro-rel"/>
</dbReference>
<protein>
    <recommendedName>
        <fullName evidence="4">5-methylthioadenosine/S-adenosylhomocysteine deaminase</fullName>
        <shortName evidence="4">MTA/SAH deaminase</shortName>
        <ecNumber evidence="4">3.5.4.28</ecNumber>
        <ecNumber evidence="4">3.5.4.31</ecNumber>
    </recommendedName>
</protein>
<evidence type="ECO:0000259" key="5">
    <source>
        <dbReference type="Pfam" id="PF01979"/>
    </source>
</evidence>
<feature type="binding site" evidence="4">
    <location>
        <position position="300"/>
    </location>
    <ligand>
        <name>substrate</name>
    </ligand>
</feature>
<dbReference type="InterPro" id="IPR023512">
    <property type="entry name" value="Deaminase_MtaD/DadD"/>
</dbReference>
<dbReference type="EC" id="3.5.4.31" evidence="4"/>
<dbReference type="InterPro" id="IPR032466">
    <property type="entry name" value="Metal_Hydrolase"/>
</dbReference>
<dbReference type="AlphaFoldDB" id="A0AAE3KZ69"/>
<feature type="binding site" evidence="4">
    <location>
        <position position="212"/>
    </location>
    <ligand>
        <name>Zn(2+)</name>
        <dbReference type="ChEBI" id="CHEBI:29105"/>
    </ligand>
</feature>
<feature type="domain" description="Amidohydrolase-related" evidence="5">
    <location>
        <begin position="58"/>
        <end position="402"/>
    </location>
</feature>
<proteinExistence type="inferred from homology"/>
<dbReference type="Gene3D" id="3.20.20.140">
    <property type="entry name" value="Metal-dependent hydrolases"/>
    <property type="match status" value="1"/>
</dbReference>
<dbReference type="CDD" id="cd01298">
    <property type="entry name" value="ATZ_TRZ_like"/>
    <property type="match status" value="1"/>
</dbReference>
<feature type="binding site" evidence="4">
    <location>
        <position position="66"/>
    </location>
    <ligand>
        <name>Zn(2+)</name>
        <dbReference type="ChEBI" id="CHEBI:29105"/>
    </ligand>
</feature>
<organism evidence="6 7">
    <name type="scientific">Irregularibacter muris</name>
    <dbReference type="NCBI Taxonomy" id="1796619"/>
    <lineage>
        <taxon>Bacteria</taxon>
        <taxon>Bacillati</taxon>
        <taxon>Bacillota</taxon>
        <taxon>Clostridia</taxon>
        <taxon>Eubacteriales</taxon>
        <taxon>Eubacteriaceae</taxon>
        <taxon>Irregularibacter</taxon>
    </lineage>
</organism>
<dbReference type="Gene3D" id="2.30.40.10">
    <property type="entry name" value="Urease, subunit C, domain 1"/>
    <property type="match status" value="1"/>
</dbReference>
<dbReference type="PANTHER" id="PTHR43794:SF11">
    <property type="entry name" value="AMIDOHYDROLASE-RELATED DOMAIN-CONTAINING PROTEIN"/>
    <property type="match status" value="1"/>
</dbReference>
<keyword evidence="3 4" id="KW-0862">Zinc</keyword>
<comment type="function">
    <text evidence="4">Catalyzes the deamination of 5-methylthioadenosine and S-adenosyl-L-homocysteine into 5-methylthioinosine and S-inosyl-L-homocysteine, respectively. Is also able to deaminate adenosine.</text>
</comment>
<keyword evidence="1 4" id="KW-0479">Metal-binding</keyword>
<feature type="binding site" evidence="4">
    <location>
        <position position="95"/>
    </location>
    <ligand>
        <name>substrate</name>
    </ligand>
</feature>
<comment type="catalytic activity">
    <reaction evidence="4">
        <text>S-methyl-5'-thioadenosine + H2O + H(+) = S-methyl-5'-thioinosine + NH4(+)</text>
        <dbReference type="Rhea" id="RHEA:25025"/>
        <dbReference type="ChEBI" id="CHEBI:15377"/>
        <dbReference type="ChEBI" id="CHEBI:15378"/>
        <dbReference type="ChEBI" id="CHEBI:17509"/>
        <dbReference type="ChEBI" id="CHEBI:28938"/>
        <dbReference type="ChEBI" id="CHEBI:48595"/>
        <dbReference type="EC" id="3.5.4.31"/>
    </reaction>
</comment>
<feature type="binding site" evidence="4">
    <location>
        <position position="215"/>
    </location>
    <ligand>
        <name>substrate</name>
    </ligand>
</feature>
<evidence type="ECO:0000256" key="1">
    <source>
        <dbReference type="ARBA" id="ARBA00022723"/>
    </source>
</evidence>
<feature type="binding site" evidence="4">
    <location>
        <position position="147"/>
    </location>
    <ligand>
        <name>substrate</name>
    </ligand>
</feature>
<accession>A0AAE3KZ69</accession>
<dbReference type="SUPFAM" id="SSF51338">
    <property type="entry name" value="Composite domain of metallo-dependent hydrolases"/>
    <property type="match status" value="1"/>
</dbReference>
<evidence type="ECO:0000313" key="7">
    <source>
        <dbReference type="Proteomes" id="UP001205748"/>
    </source>
</evidence>
<feature type="binding site" evidence="4">
    <location>
        <position position="300"/>
    </location>
    <ligand>
        <name>Zn(2+)</name>
        <dbReference type="ChEBI" id="CHEBI:29105"/>
    </ligand>
</feature>
<comment type="similarity">
    <text evidence="4">Belongs to the metallo-dependent hydrolases superfamily. MTA/SAH deaminase family.</text>
</comment>
<dbReference type="SUPFAM" id="SSF51556">
    <property type="entry name" value="Metallo-dependent hydrolases"/>
    <property type="match status" value="1"/>
</dbReference>
<keyword evidence="7" id="KW-1185">Reference proteome</keyword>
<comment type="cofactor">
    <cofactor evidence="4">
        <name>Zn(2+)</name>
        <dbReference type="ChEBI" id="CHEBI:29105"/>
    </cofactor>
    <text evidence="4">Binds 1 zinc ion per subunit.</text>
</comment>
<feature type="binding site" evidence="4">
    <location>
        <position position="185"/>
    </location>
    <ligand>
        <name>substrate</name>
    </ligand>
</feature>
<sequence>MKRIIKNATIFTQNENRDMIEKGYLITQDENIIEIGPMDQYKEIPMDAEIIEGDNYLITPGFINAHTHVTMTLLRGYADDLPLWTWLSEKMWPQEDKLTNEDAYWGSLLSIIEMIKSGTTTFNDMYMFMDKTAQAVKESGIRACLSRGLQGPDDKSLKRLEENKLLYRQWHNEAQGRIKIMAGPHAVYTCEPSYWEELLNMVQEFNMGIHTHLSETRMEVENCQKAYGKSPVQHMLDMGVFQHPVVAAHGVHLTDVDIEILKNNPVSIVYNPGSNLKLGSGLAPIPKLLDKGVNIALGTDGAASNNNLDLLEEIRLAALLHKGFMEDSTVITAQQALDMATIGGSKALSWKEIGSLEVGKRADLTMLSMKESTFYPKFNLMSHLVYSSHSSQVENVMVNGNWILRNKELTMIDEEKVIFHIEKIKNKFQ</sequence>